<dbReference type="EMBL" id="JBHLUE010000017">
    <property type="protein sequence ID" value="MFC0566553.1"/>
    <property type="molecule type" value="Genomic_DNA"/>
</dbReference>
<dbReference type="Gene3D" id="3.40.50.10420">
    <property type="entry name" value="NagB/RpiA/CoA transferase-like"/>
    <property type="match status" value="1"/>
</dbReference>
<dbReference type="InterPro" id="IPR037171">
    <property type="entry name" value="NagB/RpiA_transferase-like"/>
</dbReference>
<evidence type="ECO:0000256" key="1">
    <source>
        <dbReference type="SAM" id="MobiDB-lite"/>
    </source>
</evidence>
<evidence type="ECO:0000259" key="2">
    <source>
        <dbReference type="Pfam" id="PF02589"/>
    </source>
</evidence>
<evidence type="ECO:0000313" key="3">
    <source>
        <dbReference type="EMBL" id="MFC0566553.1"/>
    </source>
</evidence>
<protein>
    <submittedName>
        <fullName evidence="3">Lactate utilization protein C</fullName>
    </submittedName>
</protein>
<evidence type="ECO:0000313" key="4">
    <source>
        <dbReference type="Proteomes" id="UP001589894"/>
    </source>
</evidence>
<sequence>MSDPTRDRPVRHPAGGDARAEILRRLRGALADRPRPAEVPRDYRRALGPGVDVLDLFAERAADYRATVHRVTERELPSALAAVVAEAATPGTPATAKTADAETAATRTAEAGTAATRTAEAGTAATRTADAGIADAGTGRAGHGRLVVPPGLPPEWHAGLAVEVDDPPLPADRLDRAAGVLTAAAVAIALTGTVVLDAGPGQGRRAISLLPDLHLCVIRADQVVGTVAEALARLDPRRPQTWISGPSATSDIELDRVEGVHGPRNLHLFLVRPGRGC</sequence>
<feature type="region of interest" description="Disordered" evidence="1">
    <location>
        <begin position="107"/>
        <end position="128"/>
    </location>
</feature>
<reference evidence="3 4" key="1">
    <citation type="submission" date="2024-09" db="EMBL/GenBank/DDBJ databases">
        <authorList>
            <person name="Sun Q."/>
            <person name="Mori K."/>
        </authorList>
    </citation>
    <scope>NUCLEOTIDE SEQUENCE [LARGE SCALE GENOMIC DNA]</scope>
    <source>
        <strain evidence="3 4">TBRC 2205</strain>
    </source>
</reference>
<dbReference type="RefSeq" id="WP_377341344.1">
    <property type="nucleotide sequence ID" value="NZ_JBHLUE010000017.1"/>
</dbReference>
<comment type="caution">
    <text evidence="3">The sequence shown here is derived from an EMBL/GenBank/DDBJ whole genome shotgun (WGS) entry which is preliminary data.</text>
</comment>
<dbReference type="InterPro" id="IPR003741">
    <property type="entry name" value="LUD_dom"/>
</dbReference>
<name>A0ABV6P2P8_9ACTN</name>
<accession>A0ABV6P2P8</accession>
<feature type="domain" description="LUD" evidence="2">
    <location>
        <begin position="176"/>
        <end position="271"/>
    </location>
</feature>
<feature type="compositionally biased region" description="Basic and acidic residues" evidence="1">
    <location>
        <begin position="1"/>
        <end position="10"/>
    </location>
</feature>
<gene>
    <name evidence="3" type="ORF">ACFFHU_20735</name>
</gene>
<dbReference type="PANTHER" id="PTHR43682">
    <property type="entry name" value="LACTATE UTILIZATION PROTEIN C"/>
    <property type="match status" value="1"/>
</dbReference>
<organism evidence="3 4">
    <name type="scientific">Plantactinospora siamensis</name>
    <dbReference type="NCBI Taxonomy" id="555372"/>
    <lineage>
        <taxon>Bacteria</taxon>
        <taxon>Bacillati</taxon>
        <taxon>Actinomycetota</taxon>
        <taxon>Actinomycetes</taxon>
        <taxon>Micromonosporales</taxon>
        <taxon>Micromonosporaceae</taxon>
        <taxon>Plantactinospora</taxon>
    </lineage>
</organism>
<dbReference type="SUPFAM" id="SSF100950">
    <property type="entry name" value="NagB/RpiA/CoA transferase-like"/>
    <property type="match status" value="1"/>
</dbReference>
<dbReference type="Proteomes" id="UP001589894">
    <property type="component" value="Unassembled WGS sequence"/>
</dbReference>
<dbReference type="InterPro" id="IPR024185">
    <property type="entry name" value="FTHF_cligase-like_sf"/>
</dbReference>
<keyword evidence="4" id="KW-1185">Reference proteome</keyword>
<dbReference type="PANTHER" id="PTHR43682:SF1">
    <property type="entry name" value="LACTATE UTILIZATION PROTEIN C"/>
    <property type="match status" value="1"/>
</dbReference>
<dbReference type="Pfam" id="PF02589">
    <property type="entry name" value="LUD_dom"/>
    <property type="match status" value="1"/>
</dbReference>
<feature type="region of interest" description="Disordered" evidence="1">
    <location>
        <begin position="1"/>
        <end position="20"/>
    </location>
</feature>
<proteinExistence type="predicted"/>